<dbReference type="STRING" id="554055.A0A2P6V884"/>
<evidence type="ECO:0000256" key="5">
    <source>
        <dbReference type="ARBA" id="ARBA00022763"/>
    </source>
</evidence>
<sequence length="1275" mass="135740">MAASGRQTARPPHQRPPAVKPALWDEEFGPDLWEAEDRRAALVTELAAYLASPAGWQQLTQASGSWHDKVIVELDWQALVDGSGSADLPHAMHAESATALRCLSCAAFETLFRLRERDTRAELPGIEKPGRVLVRLVNHPTGHRLCSVVKADAIHRLVSVRGTVVRATTPAPVVTDMEFVCGKCAATQAVPFPDGRFAAPQRCVEMGCRSRTFAPNRTACTCIDWQRVSLQGLPKDERGSVGRVPVPVAVELREDLVGCCSPGDVITVVGVVKVMNGDPGAAVGKKGGGAKQQCVFLPYIDALSVVVAGREAQRPHLRQAQRAAEAAEAGALGAPEGEQLSFLPPSMPCFSATDLAFVVKFASDCEGDMLRWLVLSLCPTIYGQELVKAGLVLALLGGTRKVPTGEGDMPLRGDVHVLIVGDPGLGKSQLLQAAAAAAPRGVYICGTGSSAAGLTVSVVRENGEFAFDAGALVLADRGVCCIDEFDKMTSEHQALLGAMEQQEVNVAKAGMVASLPARTTVLAAANPVEGSYNRGRTLQENLKISPAMLSRFDLTFLLLDRPDAERDARLTEHVMALHSGVASRAAAARSGMLTYSSDGGRSGGPLLLTDGRSSGPGGGEQGHPPLVERLRVRKPGDDPVPPALLRKYIAYARQYVHPRLTAEAVAVLKEYYLQLRAASLADPGGLPITARQLESLVRLSEARARAELREEVTREDAEDVVELMKQTIDSQVANAGGDLGMLDFTARDGGRAGSKAAESRRLREGLVRHCQNKGDNVVEMWEIQDVADRIVLQARAEVPSLQKLVDQLNEAGDLLKKGGSRYQVSGVQLPAGSGGGAAPAHSGAVSRGGYGGGYGGDCGSGGYAGVPSASQQSAGSKRTYLQHEQQQNMPPPQPQLQPRQQCMAPPPPQHHQQYMAPPLQYQQPLYQQQQSQQSMPPPPPMWCVASQLHATASAPGPSAWDLPSQAAFDSLQSDPSLLPQQPALLSHFEAAPWLLPPATPALPHAGVHDLAALLALRAAPGSGINRTAVAMLPFNKLYAVITQNCNDFKDIQWLKAKVTLVALRAGHAVLISDGDAVYEAKPVWASLAALLHEGSADGVFQGTGHPTQTLNTGTFLILPTPAGIEVVCRWAGRAFNTLFEQMDANPKGPPALFRYFPSAQFVESGRPDNCALADPAFAGRIYHCAWSALFLHPVCVGIGGKPLVLHRQSMWFLDDPDPSASIGCVPWNASDGVLDEASAVPACRPLRWRLPEAERGVTRCASSSVALQPPRTEPP</sequence>
<dbReference type="InterPro" id="IPR012340">
    <property type="entry name" value="NA-bd_OB-fold"/>
</dbReference>
<gene>
    <name evidence="18" type="ORF">C2E20_6211</name>
</gene>
<keyword evidence="6" id="KW-0378">Hydrolase</keyword>
<dbReference type="InterPro" id="IPR033762">
    <property type="entry name" value="MCM_OB"/>
</dbReference>
<dbReference type="Proteomes" id="UP000239649">
    <property type="component" value="Unassembled WGS sequence"/>
</dbReference>
<evidence type="ECO:0000256" key="4">
    <source>
        <dbReference type="ARBA" id="ARBA00022741"/>
    </source>
</evidence>
<dbReference type="OrthoDB" id="422555at2759"/>
<dbReference type="GO" id="GO:0042555">
    <property type="term" value="C:MCM complex"/>
    <property type="evidence" value="ECO:0007669"/>
    <property type="project" value="TreeGrafter"/>
</dbReference>
<protein>
    <recommendedName>
        <fullName evidence="14">Probable DNA helicase MCM8</fullName>
        <ecNumber evidence="3">3.6.4.12</ecNumber>
    </recommendedName>
    <alternativeName>
        <fullName evidence="12">Minichromosome maintenance 8</fullName>
    </alternativeName>
</protein>
<dbReference type="FunFam" id="2.20.28.10:FF:000007">
    <property type="entry name" value="DNA helicase MCM8 isoform X1"/>
    <property type="match status" value="1"/>
</dbReference>
<comment type="caution">
    <text evidence="18">The sequence shown here is derived from an EMBL/GenBank/DDBJ whole genome shotgun (WGS) entry which is preliminary data.</text>
</comment>
<dbReference type="InterPro" id="IPR031327">
    <property type="entry name" value="MCM"/>
</dbReference>
<dbReference type="Gene3D" id="2.20.28.10">
    <property type="match status" value="1"/>
</dbReference>
<evidence type="ECO:0000256" key="9">
    <source>
        <dbReference type="ARBA" id="ARBA00023125"/>
    </source>
</evidence>
<dbReference type="SUPFAM" id="SSF52540">
    <property type="entry name" value="P-loop containing nucleoside triphosphate hydrolases"/>
    <property type="match status" value="1"/>
</dbReference>
<dbReference type="InterPro" id="IPR027417">
    <property type="entry name" value="P-loop_NTPase"/>
</dbReference>
<evidence type="ECO:0000256" key="15">
    <source>
        <dbReference type="RuleBase" id="RU004070"/>
    </source>
</evidence>
<keyword evidence="5" id="KW-0227">DNA damage</keyword>
<keyword evidence="9 15" id="KW-0238">DNA-binding</keyword>
<name>A0A2P6V884_9CHLO</name>
<dbReference type="GO" id="GO:0005634">
    <property type="term" value="C:nucleus"/>
    <property type="evidence" value="ECO:0007669"/>
    <property type="project" value="UniProtKB-SubCell"/>
</dbReference>
<dbReference type="InterPro" id="IPR041562">
    <property type="entry name" value="MCM_lid"/>
</dbReference>
<comment type="catalytic activity">
    <reaction evidence="13">
        <text>ATP + H2O = ADP + phosphate + H(+)</text>
        <dbReference type="Rhea" id="RHEA:13065"/>
        <dbReference type="ChEBI" id="CHEBI:15377"/>
        <dbReference type="ChEBI" id="CHEBI:15378"/>
        <dbReference type="ChEBI" id="CHEBI:30616"/>
        <dbReference type="ChEBI" id="CHEBI:43474"/>
        <dbReference type="ChEBI" id="CHEBI:456216"/>
        <dbReference type="EC" id="3.6.4.12"/>
    </reaction>
</comment>
<evidence type="ECO:0000256" key="13">
    <source>
        <dbReference type="ARBA" id="ARBA00047995"/>
    </source>
</evidence>
<keyword evidence="4 15" id="KW-0547">Nucleotide-binding</keyword>
<dbReference type="Pfam" id="PF00493">
    <property type="entry name" value="MCM"/>
    <property type="match status" value="1"/>
</dbReference>
<dbReference type="InterPro" id="IPR001208">
    <property type="entry name" value="MCM_dom"/>
</dbReference>
<dbReference type="InterPro" id="IPR018525">
    <property type="entry name" value="MCM_CS"/>
</dbReference>
<evidence type="ECO:0000256" key="1">
    <source>
        <dbReference type="ARBA" id="ARBA00004123"/>
    </source>
</evidence>
<dbReference type="PROSITE" id="PS50051">
    <property type="entry name" value="MCM_2"/>
    <property type="match status" value="1"/>
</dbReference>
<dbReference type="CDD" id="cd22247">
    <property type="entry name" value="MCM8_WHD"/>
    <property type="match status" value="1"/>
</dbReference>
<keyword evidence="11" id="KW-0539">Nucleus</keyword>
<feature type="region of interest" description="Disordered" evidence="16">
    <location>
        <begin position="1"/>
        <end position="20"/>
    </location>
</feature>
<dbReference type="PRINTS" id="PR01657">
    <property type="entry name" value="MCMFAMILY"/>
</dbReference>
<dbReference type="PANTHER" id="PTHR11630:SF47">
    <property type="entry name" value="DNA HELICASE MCM8"/>
    <property type="match status" value="1"/>
</dbReference>
<evidence type="ECO:0000256" key="16">
    <source>
        <dbReference type="SAM" id="MobiDB-lite"/>
    </source>
</evidence>
<dbReference type="Pfam" id="PF17855">
    <property type="entry name" value="MCM_lid"/>
    <property type="match status" value="1"/>
</dbReference>
<dbReference type="GO" id="GO:0003697">
    <property type="term" value="F:single-stranded DNA binding"/>
    <property type="evidence" value="ECO:0007669"/>
    <property type="project" value="TreeGrafter"/>
</dbReference>
<dbReference type="Pfam" id="PF25051">
    <property type="entry name" value="WHD_MCM8"/>
    <property type="match status" value="1"/>
</dbReference>
<dbReference type="SMART" id="SM00350">
    <property type="entry name" value="MCM"/>
    <property type="match status" value="1"/>
</dbReference>
<dbReference type="GO" id="GO:0005524">
    <property type="term" value="F:ATP binding"/>
    <property type="evidence" value="ECO:0007669"/>
    <property type="project" value="UniProtKB-KW"/>
</dbReference>
<dbReference type="InterPro" id="IPR003593">
    <property type="entry name" value="AAA+_ATPase"/>
</dbReference>
<evidence type="ECO:0000256" key="14">
    <source>
        <dbReference type="ARBA" id="ARBA00069556"/>
    </source>
</evidence>
<dbReference type="GO" id="GO:0006260">
    <property type="term" value="P:DNA replication"/>
    <property type="evidence" value="ECO:0007669"/>
    <property type="project" value="InterPro"/>
</dbReference>
<dbReference type="SUPFAM" id="SSF50249">
    <property type="entry name" value="Nucleic acid-binding proteins"/>
    <property type="match status" value="1"/>
</dbReference>
<evidence type="ECO:0000256" key="8">
    <source>
        <dbReference type="ARBA" id="ARBA00022840"/>
    </source>
</evidence>
<dbReference type="Gene3D" id="2.40.50.140">
    <property type="entry name" value="Nucleic acid-binding proteins"/>
    <property type="match status" value="1"/>
</dbReference>
<dbReference type="EC" id="3.6.4.12" evidence="3"/>
<dbReference type="Gene3D" id="3.40.50.300">
    <property type="entry name" value="P-loop containing nucleotide triphosphate hydrolases"/>
    <property type="match status" value="1"/>
</dbReference>
<feature type="compositionally biased region" description="Basic and acidic residues" evidence="16">
    <location>
        <begin position="626"/>
        <end position="635"/>
    </location>
</feature>
<accession>A0A2P6V884</accession>
<feature type="region of interest" description="Disordered" evidence="16">
    <location>
        <begin position="866"/>
        <end position="914"/>
    </location>
</feature>
<dbReference type="GO" id="GO:0016787">
    <property type="term" value="F:hydrolase activity"/>
    <property type="evidence" value="ECO:0007669"/>
    <property type="project" value="UniProtKB-KW"/>
</dbReference>
<evidence type="ECO:0000256" key="11">
    <source>
        <dbReference type="ARBA" id="ARBA00023242"/>
    </source>
</evidence>
<dbReference type="SMART" id="SM00382">
    <property type="entry name" value="AAA"/>
    <property type="match status" value="1"/>
</dbReference>
<comment type="similarity">
    <text evidence="2 15">Belongs to the MCM family.</text>
</comment>
<evidence type="ECO:0000259" key="17">
    <source>
        <dbReference type="PROSITE" id="PS50051"/>
    </source>
</evidence>
<feature type="domain" description="MCM C-terminal AAA(+) ATPase" evidence="17">
    <location>
        <begin position="369"/>
        <end position="574"/>
    </location>
</feature>
<dbReference type="GO" id="GO:0017116">
    <property type="term" value="F:single-stranded DNA helicase activity"/>
    <property type="evidence" value="ECO:0007669"/>
    <property type="project" value="TreeGrafter"/>
</dbReference>
<dbReference type="Pfam" id="PF17207">
    <property type="entry name" value="MCM_OB"/>
    <property type="match status" value="1"/>
</dbReference>
<evidence type="ECO:0000256" key="2">
    <source>
        <dbReference type="ARBA" id="ARBA00008010"/>
    </source>
</evidence>
<organism evidence="18 19">
    <name type="scientific">Micractinium conductrix</name>
    <dbReference type="NCBI Taxonomy" id="554055"/>
    <lineage>
        <taxon>Eukaryota</taxon>
        <taxon>Viridiplantae</taxon>
        <taxon>Chlorophyta</taxon>
        <taxon>core chlorophytes</taxon>
        <taxon>Trebouxiophyceae</taxon>
        <taxon>Chlorellales</taxon>
        <taxon>Chlorellaceae</taxon>
        <taxon>Chlorella clade</taxon>
        <taxon>Micractinium</taxon>
    </lineage>
</organism>
<evidence type="ECO:0000313" key="18">
    <source>
        <dbReference type="EMBL" id="PSC70300.1"/>
    </source>
</evidence>
<keyword evidence="19" id="KW-1185">Reference proteome</keyword>
<keyword evidence="10" id="KW-0234">DNA repair</keyword>
<evidence type="ECO:0000256" key="7">
    <source>
        <dbReference type="ARBA" id="ARBA00022806"/>
    </source>
</evidence>
<reference evidence="18 19" key="1">
    <citation type="journal article" date="2018" name="Plant J.">
        <title>Genome sequences of Chlorella sorokiniana UTEX 1602 and Micractinium conductrix SAG 241.80: implications to maltose excretion by a green alga.</title>
        <authorList>
            <person name="Arriola M.B."/>
            <person name="Velmurugan N."/>
            <person name="Zhang Y."/>
            <person name="Plunkett M.H."/>
            <person name="Hondzo H."/>
            <person name="Barney B.M."/>
        </authorList>
    </citation>
    <scope>NUCLEOTIDE SEQUENCE [LARGE SCALE GENOMIC DNA]</scope>
    <source>
        <strain evidence="18 19">SAG 241.80</strain>
    </source>
</reference>
<evidence type="ECO:0000256" key="12">
    <source>
        <dbReference type="ARBA" id="ARBA00042306"/>
    </source>
</evidence>
<feature type="region of interest" description="Disordered" evidence="16">
    <location>
        <begin position="596"/>
        <end position="635"/>
    </location>
</feature>
<dbReference type="GO" id="GO:0000724">
    <property type="term" value="P:double-strand break repair via homologous recombination"/>
    <property type="evidence" value="ECO:0007669"/>
    <property type="project" value="UniProtKB-ARBA"/>
</dbReference>
<evidence type="ECO:0000256" key="3">
    <source>
        <dbReference type="ARBA" id="ARBA00012551"/>
    </source>
</evidence>
<dbReference type="PROSITE" id="PS00847">
    <property type="entry name" value="MCM_1"/>
    <property type="match status" value="1"/>
</dbReference>
<proteinExistence type="inferred from homology"/>
<comment type="subcellular location">
    <subcellularLocation>
        <location evidence="1">Nucleus</location>
    </subcellularLocation>
</comment>
<evidence type="ECO:0000313" key="19">
    <source>
        <dbReference type="Proteomes" id="UP000239649"/>
    </source>
</evidence>
<dbReference type="EMBL" id="LHPF02000020">
    <property type="protein sequence ID" value="PSC70300.1"/>
    <property type="molecule type" value="Genomic_DNA"/>
</dbReference>
<evidence type="ECO:0000256" key="6">
    <source>
        <dbReference type="ARBA" id="ARBA00022801"/>
    </source>
</evidence>
<dbReference type="InterPro" id="IPR056875">
    <property type="entry name" value="MCM8/REC_WHD"/>
</dbReference>
<keyword evidence="8 15" id="KW-0067">ATP-binding</keyword>
<evidence type="ECO:0000256" key="10">
    <source>
        <dbReference type="ARBA" id="ARBA00023204"/>
    </source>
</evidence>
<dbReference type="AlphaFoldDB" id="A0A2P6V884"/>
<dbReference type="PANTHER" id="PTHR11630">
    <property type="entry name" value="DNA REPLICATION LICENSING FACTOR MCM FAMILY MEMBER"/>
    <property type="match status" value="1"/>
</dbReference>
<keyword evidence="7 18" id="KW-0347">Helicase</keyword>